<dbReference type="SUPFAM" id="SSF52172">
    <property type="entry name" value="CheY-like"/>
    <property type="match status" value="1"/>
</dbReference>
<keyword evidence="4" id="KW-0902">Two-component regulatory system</keyword>
<dbReference type="CDD" id="cd00383">
    <property type="entry name" value="trans_reg_C"/>
    <property type="match status" value="1"/>
</dbReference>
<dbReference type="SUPFAM" id="SSF46894">
    <property type="entry name" value="C-terminal effector domain of the bipartite response regulators"/>
    <property type="match status" value="1"/>
</dbReference>
<dbReference type="GO" id="GO:0000156">
    <property type="term" value="F:phosphorelay response regulator activity"/>
    <property type="evidence" value="ECO:0007669"/>
    <property type="project" value="TreeGrafter"/>
</dbReference>
<dbReference type="GO" id="GO:0000976">
    <property type="term" value="F:transcription cis-regulatory region binding"/>
    <property type="evidence" value="ECO:0007669"/>
    <property type="project" value="TreeGrafter"/>
</dbReference>
<evidence type="ECO:0000313" key="13">
    <source>
        <dbReference type="Proteomes" id="UP000251213"/>
    </source>
</evidence>
<dbReference type="PANTHER" id="PTHR48111:SF73">
    <property type="entry name" value="ALKALINE PHOSPHATASE SYNTHESIS TRANSCRIPTIONAL REGULATORY PROTEIN PHOP"/>
    <property type="match status" value="1"/>
</dbReference>
<evidence type="ECO:0000256" key="8">
    <source>
        <dbReference type="PROSITE-ProRule" id="PRU00169"/>
    </source>
</evidence>
<dbReference type="PROSITE" id="PS50110">
    <property type="entry name" value="RESPONSE_REGULATORY"/>
    <property type="match status" value="1"/>
</dbReference>
<dbReference type="FunFam" id="1.10.10.10:FF:000089">
    <property type="entry name" value="Alkaline phosphatase synthesis response regulator"/>
    <property type="match status" value="1"/>
</dbReference>
<dbReference type="SMART" id="SM00862">
    <property type="entry name" value="Trans_reg_C"/>
    <property type="match status" value="1"/>
</dbReference>
<name>A0A364K969_9BACL</name>
<dbReference type="OrthoDB" id="9790442at2"/>
<evidence type="ECO:0000256" key="2">
    <source>
        <dbReference type="ARBA" id="ARBA00022490"/>
    </source>
</evidence>
<keyword evidence="7" id="KW-0804">Transcription</keyword>
<proteinExistence type="predicted"/>
<reference evidence="12 13" key="2">
    <citation type="submission" date="2018-06" db="EMBL/GenBank/DDBJ databases">
        <authorList>
            <person name="Zhirakovskaya E."/>
        </authorList>
    </citation>
    <scope>NUCLEOTIDE SEQUENCE [LARGE SCALE GENOMIC DNA]</scope>
    <source>
        <strain evidence="12 13">FBKL4.011</strain>
    </source>
</reference>
<dbReference type="Gene3D" id="1.10.10.10">
    <property type="entry name" value="Winged helix-like DNA-binding domain superfamily/Winged helix DNA-binding domain"/>
    <property type="match status" value="1"/>
</dbReference>
<organism evidence="12 13">
    <name type="scientific">Thermoflavimicrobium daqui</name>
    <dbReference type="NCBI Taxonomy" id="2137476"/>
    <lineage>
        <taxon>Bacteria</taxon>
        <taxon>Bacillati</taxon>
        <taxon>Bacillota</taxon>
        <taxon>Bacilli</taxon>
        <taxon>Bacillales</taxon>
        <taxon>Thermoactinomycetaceae</taxon>
        <taxon>Thermoflavimicrobium</taxon>
    </lineage>
</organism>
<accession>A0A364K969</accession>
<protein>
    <submittedName>
        <fullName evidence="12">DNA-binding response regulator</fullName>
    </submittedName>
</protein>
<evidence type="ECO:0000256" key="5">
    <source>
        <dbReference type="ARBA" id="ARBA00023015"/>
    </source>
</evidence>
<dbReference type="Pfam" id="PF00486">
    <property type="entry name" value="Trans_reg_C"/>
    <property type="match status" value="1"/>
</dbReference>
<feature type="modified residue" description="4-aspartylphosphate" evidence="8">
    <location>
        <position position="53"/>
    </location>
</feature>
<keyword evidence="2" id="KW-0963">Cytoplasm</keyword>
<dbReference type="GO" id="GO:0005829">
    <property type="term" value="C:cytosol"/>
    <property type="evidence" value="ECO:0007669"/>
    <property type="project" value="TreeGrafter"/>
</dbReference>
<dbReference type="AlphaFoldDB" id="A0A364K969"/>
<dbReference type="InterPro" id="IPR016032">
    <property type="entry name" value="Sig_transdc_resp-reg_C-effctor"/>
</dbReference>
<dbReference type="PROSITE" id="PS51755">
    <property type="entry name" value="OMPR_PHOB"/>
    <property type="match status" value="1"/>
</dbReference>
<sequence length="237" mass="27142">MAKRILVVDDEPAIVKLVQFNLEKEGFLIDVALDGQMALNMVESHAPDLIILDLMLPKVEGLEVCRRIRRKQKHIPILMLTAKSDEFDKVLGLELGADDYLTKPFSPRELTARVKAILRRLEAIKESDHTIESRKEIRVGDLLIDAEGYEVTKQGSAIDLTPKEFELLLYMVNHRGKVLSRDQLLNAVWNYDYIGDSRIVDVHVSHLRDKIEDDSRNPAYIKTVRGIGYKLEGRKDR</sequence>
<evidence type="ECO:0000256" key="1">
    <source>
        <dbReference type="ARBA" id="ARBA00004496"/>
    </source>
</evidence>
<dbReference type="InterPro" id="IPR039420">
    <property type="entry name" value="WalR-like"/>
</dbReference>
<dbReference type="EMBL" id="QJKK01000001">
    <property type="protein sequence ID" value="RAL26834.1"/>
    <property type="molecule type" value="Genomic_DNA"/>
</dbReference>
<keyword evidence="6 9" id="KW-0238">DNA-binding</keyword>
<evidence type="ECO:0000256" key="9">
    <source>
        <dbReference type="PROSITE-ProRule" id="PRU01091"/>
    </source>
</evidence>
<evidence type="ECO:0000259" key="11">
    <source>
        <dbReference type="PROSITE" id="PS51755"/>
    </source>
</evidence>
<feature type="domain" description="Response regulatory" evidence="10">
    <location>
        <begin position="4"/>
        <end position="118"/>
    </location>
</feature>
<evidence type="ECO:0000313" key="12">
    <source>
        <dbReference type="EMBL" id="RAL26834.1"/>
    </source>
</evidence>
<gene>
    <name evidence="12" type="ORF">DL897_01935</name>
</gene>
<dbReference type="RefSeq" id="WP_113657439.1">
    <property type="nucleotide sequence ID" value="NZ_KZ845663.1"/>
</dbReference>
<dbReference type="InterPro" id="IPR011006">
    <property type="entry name" value="CheY-like_superfamily"/>
</dbReference>
<evidence type="ECO:0000259" key="10">
    <source>
        <dbReference type="PROSITE" id="PS50110"/>
    </source>
</evidence>
<evidence type="ECO:0000256" key="6">
    <source>
        <dbReference type="ARBA" id="ARBA00023125"/>
    </source>
</evidence>
<evidence type="ECO:0000256" key="3">
    <source>
        <dbReference type="ARBA" id="ARBA00022553"/>
    </source>
</evidence>
<dbReference type="GO" id="GO:0032993">
    <property type="term" value="C:protein-DNA complex"/>
    <property type="evidence" value="ECO:0007669"/>
    <property type="project" value="TreeGrafter"/>
</dbReference>
<dbReference type="Gene3D" id="3.40.50.2300">
    <property type="match status" value="1"/>
</dbReference>
<comment type="subcellular location">
    <subcellularLocation>
        <location evidence="1">Cytoplasm</location>
    </subcellularLocation>
</comment>
<keyword evidence="13" id="KW-1185">Reference proteome</keyword>
<dbReference type="InterPro" id="IPR001867">
    <property type="entry name" value="OmpR/PhoB-type_DNA-bd"/>
</dbReference>
<dbReference type="Gene3D" id="6.10.250.690">
    <property type="match status" value="1"/>
</dbReference>
<dbReference type="GO" id="GO:0006355">
    <property type="term" value="P:regulation of DNA-templated transcription"/>
    <property type="evidence" value="ECO:0007669"/>
    <property type="project" value="InterPro"/>
</dbReference>
<dbReference type="PANTHER" id="PTHR48111">
    <property type="entry name" value="REGULATOR OF RPOS"/>
    <property type="match status" value="1"/>
</dbReference>
<keyword evidence="3 8" id="KW-0597">Phosphoprotein</keyword>
<evidence type="ECO:0000256" key="7">
    <source>
        <dbReference type="ARBA" id="ARBA00023163"/>
    </source>
</evidence>
<dbReference type="SMART" id="SM00448">
    <property type="entry name" value="REC"/>
    <property type="match status" value="1"/>
</dbReference>
<feature type="DNA-binding region" description="OmpR/PhoB-type" evidence="9">
    <location>
        <begin position="134"/>
        <end position="233"/>
    </location>
</feature>
<feature type="domain" description="OmpR/PhoB-type" evidence="11">
    <location>
        <begin position="134"/>
        <end position="233"/>
    </location>
</feature>
<evidence type="ECO:0000256" key="4">
    <source>
        <dbReference type="ARBA" id="ARBA00023012"/>
    </source>
</evidence>
<keyword evidence="5" id="KW-0805">Transcription regulation</keyword>
<comment type="caution">
    <text evidence="12">The sequence shown here is derived from an EMBL/GenBank/DDBJ whole genome shotgun (WGS) entry which is preliminary data.</text>
</comment>
<dbReference type="FunFam" id="3.40.50.2300:FF:000001">
    <property type="entry name" value="DNA-binding response regulator PhoB"/>
    <property type="match status" value="1"/>
</dbReference>
<dbReference type="Pfam" id="PF00072">
    <property type="entry name" value="Response_reg"/>
    <property type="match status" value="1"/>
</dbReference>
<dbReference type="InterPro" id="IPR036388">
    <property type="entry name" value="WH-like_DNA-bd_sf"/>
</dbReference>
<dbReference type="Proteomes" id="UP000251213">
    <property type="component" value="Unassembled WGS sequence"/>
</dbReference>
<dbReference type="InterPro" id="IPR001789">
    <property type="entry name" value="Sig_transdc_resp-reg_receiver"/>
</dbReference>
<reference evidence="12 13" key="1">
    <citation type="submission" date="2018-06" db="EMBL/GenBank/DDBJ databases">
        <title>Thermoflavimicrobium daqus sp. nov., a thermophilic microbe isolated from Moutai-flavour Daqu.</title>
        <authorList>
            <person name="Wang X."/>
            <person name="Zhou H."/>
        </authorList>
    </citation>
    <scope>NUCLEOTIDE SEQUENCE [LARGE SCALE GENOMIC DNA]</scope>
    <source>
        <strain evidence="12 13">FBKL4.011</strain>
    </source>
</reference>